<evidence type="ECO:0000256" key="2">
    <source>
        <dbReference type="SAM" id="Phobius"/>
    </source>
</evidence>
<proteinExistence type="predicted"/>
<keyword evidence="2" id="KW-0472">Membrane</keyword>
<evidence type="ECO:0000256" key="1">
    <source>
        <dbReference type="SAM" id="MobiDB-lite"/>
    </source>
</evidence>
<feature type="transmembrane region" description="Helical" evidence="2">
    <location>
        <begin position="38"/>
        <end position="59"/>
    </location>
</feature>
<accession>A0A8H5G768</accession>
<dbReference type="Proteomes" id="UP000559027">
    <property type="component" value="Unassembled WGS sequence"/>
</dbReference>
<keyword evidence="4" id="KW-1185">Reference proteome</keyword>
<protein>
    <recommendedName>
        <fullName evidence="5">Transmembrane protein</fullName>
    </recommendedName>
</protein>
<keyword evidence="2" id="KW-1133">Transmembrane helix</keyword>
<comment type="caution">
    <text evidence="3">The sequence shown here is derived from an EMBL/GenBank/DDBJ whole genome shotgun (WGS) entry which is preliminary data.</text>
</comment>
<name>A0A8H5G768_9AGAR</name>
<evidence type="ECO:0000313" key="4">
    <source>
        <dbReference type="Proteomes" id="UP000559027"/>
    </source>
</evidence>
<evidence type="ECO:0000313" key="3">
    <source>
        <dbReference type="EMBL" id="KAF5359613.1"/>
    </source>
</evidence>
<sequence length="569" mass="62259">MSDTDISKDQAKGADSHGETTHHVSISHPHPTFTKPLIIRYMVFLVMEAAFTALAWYCFRRPRLLPSYVDLDLRTVKSGFITIFNIWHTVAIACAIAICAETFSKEWSARPDQTDAVSTVTSGITDRIYYSFTRRATRTFRAAFLIFLGLIVMRITGSSAVTATDEVPVQATLPISLISTPSLTSDNTNTNNSAFALRLTTANMIVRLEQLLEAPWGYVIQPNWLIPLPTEDLNKTSQVDYGTDLAKFNYTCRWQVPDNIYENTVIIGNETWTSTVRFSSLNTTEGTQAPQGTGRNGSSIFQLIPRTQVEGTSAYLLLGGNSSVPVNSTSQTEAWIDLSGLPSMFSSGGFTRTRDHFPPLHAPLATLLICDPRLGLTSGTVRLRPTPGLQVHDVTVLTPNIAGRVGNIDDSATRTLFANVLTSAINQPDSIPWLRTLDFIYINAVSARMLLSIPPTRPLNWSAIGAITPLDLVTINHQLNDFTLSALKAFTSGDKGDDNAIQQVTDVYATVVDAKSTSATLALATSIQFAILHSVLFTTILVALAGLAYLNRTQGRVPFDLKSIKIESH</sequence>
<feature type="transmembrane region" description="Helical" evidence="2">
    <location>
        <begin position="529"/>
        <end position="550"/>
    </location>
</feature>
<feature type="compositionally biased region" description="Basic and acidic residues" evidence="1">
    <location>
        <begin position="1"/>
        <end position="22"/>
    </location>
</feature>
<dbReference type="EMBL" id="JAACJO010000004">
    <property type="protein sequence ID" value="KAF5359613.1"/>
    <property type="molecule type" value="Genomic_DNA"/>
</dbReference>
<dbReference type="AlphaFoldDB" id="A0A8H5G768"/>
<organism evidence="3 4">
    <name type="scientific">Leucocoprinus leucothites</name>
    <dbReference type="NCBI Taxonomy" id="201217"/>
    <lineage>
        <taxon>Eukaryota</taxon>
        <taxon>Fungi</taxon>
        <taxon>Dikarya</taxon>
        <taxon>Basidiomycota</taxon>
        <taxon>Agaricomycotina</taxon>
        <taxon>Agaricomycetes</taxon>
        <taxon>Agaricomycetidae</taxon>
        <taxon>Agaricales</taxon>
        <taxon>Agaricineae</taxon>
        <taxon>Agaricaceae</taxon>
        <taxon>Leucocoprinus</taxon>
    </lineage>
</organism>
<keyword evidence="2" id="KW-0812">Transmembrane</keyword>
<dbReference type="OrthoDB" id="3059023at2759"/>
<feature type="transmembrane region" description="Helical" evidence="2">
    <location>
        <begin position="79"/>
        <end position="100"/>
    </location>
</feature>
<feature type="region of interest" description="Disordered" evidence="1">
    <location>
        <begin position="1"/>
        <end position="27"/>
    </location>
</feature>
<feature type="transmembrane region" description="Helical" evidence="2">
    <location>
        <begin position="142"/>
        <end position="161"/>
    </location>
</feature>
<gene>
    <name evidence="3" type="ORF">D9756_003507</name>
</gene>
<reference evidence="3 4" key="1">
    <citation type="journal article" date="2020" name="ISME J.">
        <title>Uncovering the hidden diversity of litter-decomposition mechanisms in mushroom-forming fungi.</title>
        <authorList>
            <person name="Floudas D."/>
            <person name="Bentzer J."/>
            <person name="Ahren D."/>
            <person name="Johansson T."/>
            <person name="Persson P."/>
            <person name="Tunlid A."/>
        </authorList>
    </citation>
    <scope>NUCLEOTIDE SEQUENCE [LARGE SCALE GENOMIC DNA]</scope>
    <source>
        <strain evidence="3 4">CBS 146.42</strain>
    </source>
</reference>
<evidence type="ECO:0008006" key="5">
    <source>
        <dbReference type="Google" id="ProtNLM"/>
    </source>
</evidence>